<protein>
    <recommendedName>
        <fullName evidence="5">TrbC/VIRB2 family protein</fullName>
    </recommendedName>
</protein>
<keyword evidence="1" id="KW-1133">Transmembrane helix</keyword>
<dbReference type="Proteomes" id="UP000231480">
    <property type="component" value="Unassembled WGS sequence"/>
</dbReference>
<evidence type="ECO:0008006" key="5">
    <source>
        <dbReference type="Google" id="ProtNLM"/>
    </source>
</evidence>
<evidence type="ECO:0000256" key="2">
    <source>
        <dbReference type="SAM" id="SignalP"/>
    </source>
</evidence>
<organism evidence="3 4">
    <name type="scientific">Candidatus Portnoybacteria bacterium CG23_combo_of_CG06-09_8_20_14_all_37_13</name>
    <dbReference type="NCBI Taxonomy" id="1974819"/>
    <lineage>
        <taxon>Bacteria</taxon>
        <taxon>Candidatus Portnoyibacteriota</taxon>
    </lineage>
</organism>
<feature type="signal peptide" evidence="2">
    <location>
        <begin position="1"/>
        <end position="26"/>
    </location>
</feature>
<feature type="transmembrane region" description="Helical" evidence="1">
    <location>
        <begin position="72"/>
        <end position="97"/>
    </location>
</feature>
<gene>
    <name evidence="3" type="ORF">COX44_00785</name>
</gene>
<comment type="caution">
    <text evidence="3">The sequence shown here is derived from an EMBL/GenBank/DDBJ whole genome shotgun (WGS) entry which is preliminary data.</text>
</comment>
<name>A0A2G9YFH2_9BACT</name>
<feature type="chain" id="PRO_5013580755" description="TrbC/VIRB2 family protein" evidence="2">
    <location>
        <begin position="27"/>
        <end position="136"/>
    </location>
</feature>
<reference evidence="3 4" key="1">
    <citation type="submission" date="2017-09" db="EMBL/GenBank/DDBJ databases">
        <title>Depth-based differentiation of microbial function through sediment-hosted aquifers and enrichment of novel symbionts in the deep terrestrial subsurface.</title>
        <authorList>
            <person name="Probst A.J."/>
            <person name="Ladd B."/>
            <person name="Jarett J.K."/>
            <person name="Geller-Mcgrath D.E."/>
            <person name="Sieber C.M."/>
            <person name="Emerson J.B."/>
            <person name="Anantharaman K."/>
            <person name="Thomas B.C."/>
            <person name="Malmstrom R."/>
            <person name="Stieglmeier M."/>
            <person name="Klingl A."/>
            <person name="Woyke T."/>
            <person name="Ryan C.M."/>
            <person name="Banfield J.F."/>
        </authorList>
    </citation>
    <scope>NUCLEOTIDE SEQUENCE [LARGE SCALE GENOMIC DNA]</scope>
    <source>
        <strain evidence="3">CG23_combo_of_CG06-09_8_20_14_all_37_13</strain>
    </source>
</reference>
<evidence type="ECO:0000256" key="1">
    <source>
        <dbReference type="SAM" id="Phobius"/>
    </source>
</evidence>
<evidence type="ECO:0000313" key="3">
    <source>
        <dbReference type="EMBL" id="PIP17271.1"/>
    </source>
</evidence>
<keyword evidence="2" id="KW-0732">Signal</keyword>
<proteinExistence type="predicted"/>
<keyword evidence="1" id="KW-0812">Transmembrane</keyword>
<dbReference type="Pfam" id="PF18895">
    <property type="entry name" value="T4SS_pilin"/>
    <property type="match status" value="1"/>
</dbReference>
<dbReference type="InterPro" id="IPR043993">
    <property type="entry name" value="T4SS_pilin"/>
</dbReference>
<dbReference type="EMBL" id="PCRH01000018">
    <property type="protein sequence ID" value="PIP17271.1"/>
    <property type="molecule type" value="Genomic_DNA"/>
</dbReference>
<feature type="transmembrane region" description="Helical" evidence="1">
    <location>
        <begin position="109"/>
        <end position="129"/>
    </location>
</feature>
<evidence type="ECO:0000313" key="4">
    <source>
        <dbReference type="Proteomes" id="UP000231480"/>
    </source>
</evidence>
<keyword evidence="1" id="KW-0472">Membrane</keyword>
<dbReference type="AlphaFoldDB" id="A0A2G9YFH2"/>
<sequence>MKKFLGISILSVLVLSFFAVPALVSARCPETPCPPGSGQLCNLAGECVAAGSESPIKNVTDIDALVRAVARWIAIVVSVIAVIFIILGGVSYITAGGDEEKAKGARQKIVYGLVGLAIAALAWGAESIVRSALSLK</sequence>
<accession>A0A2G9YFH2</accession>